<dbReference type="PANTHER" id="PTHR12202">
    <property type="entry name" value="ESF1 HOMOLOG"/>
    <property type="match status" value="1"/>
</dbReference>
<dbReference type="Proteomes" id="UP000051952">
    <property type="component" value="Unassembled WGS sequence"/>
</dbReference>
<dbReference type="InterPro" id="IPR056750">
    <property type="entry name" value="RRM_ESF1"/>
</dbReference>
<gene>
    <name evidence="3" type="ORF">BSAL_67925</name>
</gene>
<dbReference type="PANTHER" id="PTHR12202:SF0">
    <property type="entry name" value="ESF1 HOMOLOG"/>
    <property type="match status" value="1"/>
</dbReference>
<feature type="compositionally biased region" description="Acidic residues" evidence="1">
    <location>
        <begin position="266"/>
        <end position="285"/>
    </location>
</feature>
<evidence type="ECO:0000259" key="2">
    <source>
        <dbReference type="Pfam" id="PF25121"/>
    </source>
</evidence>
<dbReference type="AlphaFoldDB" id="A0A0S4IQI8"/>
<proteinExistence type="predicted"/>
<feature type="region of interest" description="Disordered" evidence="1">
    <location>
        <begin position="460"/>
        <end position="663"/>
    </location>
</feature>
<feature type="compositionally biased region" description="Basic residues" evidence="1">
    <location>
        <begin position="605"/>
        <end position="615"/>
    </location>
</feature>
<feature type="compositionally biased region" description="Acidic residues" evidence="1">
    <location>
        <begin position="503"/>
        <end position="520"/>
    </location>
</feature>
<feature type="domain" description="ESF1 RRM" evidence="2">
    <location>
        <begin position="187"/>
        <end position="367"/>
    </location>
</feature>
<feature type="region of interest" description="Disordered" evidence="1">
    <location>
        <begin position="38"/>
        <end position="162"/>
    </location>
</feature>
<dbReference type="EMBL" id="CYKH01000464">
    <property type="protein sequence ID" value="CUF96225.1"/>
    <property type="molecule type" value="Genomic_DNA"/>
</dbReference>
<feature type="compositionally biased region" description="Low complexity" evidence="1">
    <location>
        <begin position="690"/>
        <end position="716"/>
    </location>
</feature>
<feature type="region of interest" description="Disordered" evidence="1">
    <location>
        <begin position="248"/>
        <end position="285"/>
    </location>
</feature>
<feature type="compositionally biased region" description="Acidic residues" evidence="1">
    <location>
        <begin position="120"/>
        <end position="162"/>
    </location>
</feature>
<name>A0A0S4IQI8_BODSA</name>
<dbReference type="GO" id="GO:0003723">
    <property type="term" value="F:RNA binding"/>
    <property type="evidence" value="ECO:0007669"/>
    <property type="project" value="TreeGrafter"/>
</dbReference>
<dbReference type="Pfam" id="PF25121">
    <property type="entry name" value="RRM_ESF1"/>
    <property type="match status" value="1"/>
</dbReference>
<feature type="region of interest" description="Disordered" evidence="1">
    <location>
        <begin position="676"/>
        <end position="736"/>
    </location>
</feature>
<evidence type="ECO:0000256" key="1">
    <source>
        <dbReference type="SAM" id="MobiDB-lite"/>
    </source>
</evidence>
<feature type="compositionally biased region" description="Basic and acidic residues" evidence="1">
    <location>
        <begin position="616"/>
        <end position="628"/>
    </location>
</feature>
<reference evidence="4" key="1">
    <citation type="submission" date="2015-09" db="EMBL/GenBank/DDBJ databases">
        <authorList>
            <consortium name="Pathogen Informatics"/>
        </authorList>
    </citation>
    <scope>NUCLEOTIDE SEQUENCE [LARGE SCALE GENOMIC DNA]</scope>
    <source>
        <strain evidence="4">Lake Konstanz</strain>
    </source>
</reference>
<evidence type="ECO:0000313" key="4">
    <source>
        <dbReference type="Proteomes" id="UP000051952"/>
    </source>
</evidence>
<protein>
    <recommendedName>
        <fullName evidence="2">ESF1 RRM domain-containing protein</fullName>
    </recommendedName>
</protein>
<dbReference type="VEuPathDB" id="TriTrypDB:BSAL_67925"/>
<dbReference type="OrthoDB" id="431825at2759"/>
<feature type="compositionally biased region" description="Basic and acidic residues" evidence="1">
    <location>
        <begin position="100"/>
        <end position="112"/>
    </location>
</feature>
<dbReference type="GO" id="GO:0006364">
    <property type="term" value="P:rRNA processing"/>
    <property type="evidence" value="ECO:0007669"/>
    <property type="project" value="InterPro"/>
</dbReference>
<evidence type="ECO:0000313" key="3">
    <source>
        <dbReference type="EMBL" id="CUF96225.1"/>
    </source>
</evidence>
<feature type="compositionally biased region" description="Acidic residues" evidence="1">
    <location>
        <begin position="469"/>
        <end position="496"/>
    </location>
</feature>
<dbReference type="OMA" id="ISWDQDD"/>
<feature type="compositionally biased region" description="Basic and acidic residues" evidence="1">
    <location>
        <begin position="676"/>
        <end position="689"/>
    </location>
</feature>
<dbReference type="InterPro" id="IPR039754">
    <property type="entry name" value="Esf1"/>
</dbReference>
<feature type="compositionally biased region" description="Low complexity" evidence="1">
    <location>
        <begin position="639"/>
        <end position="655"/>
    </location>
</feature>
<accession>A0A0S4IQI8</accession>
<feature type="compositionally biased region" description="Basic and acidic residues" evidence="1">
    <location>
        <begin position="558"/>
        <end position="578"/>
    </location>
</feature>
<sequence>MLCYAVCSSSSCSIKLFGRFFFLRISKKNTTEETMRTVEGSNRGGRGYRGRGRGGGGMRGRGGGEDKRFTARLTDPRFSTATVHRGRGGFQQRGRGNFHNARDAAMKTDPRFAKFVAPTENEEEDDEEEEEDEEDDSQLGEEGEEMSDTDFEGEEDEDEEIDEDELAALDDDAAAWSGSDIEICEATKRVAIVNCDWDHVHAVDIFAILFHSLPLGGQLKSVKLYLSDFGKKMIELEKTHGPDLWVKKGEEDVPEAAEEELKMEPLPDDEDDDEGEVNSDDGDGWVEDNAAMINEVGENGEMFSSGKHRKYEKDRMKYYYAVATFDSADTASAVYHEIDGMDIESSGVTLDLRYIDDDETFDEPTETCVKIPPKFKPLSSFKSSALSQTNFRISWDQDDARRHQTVRDSFTGTTEVDDLAAYIAQDSSEDDELDPTAELKRKRRDAKRLSIRRKYAELLADIGGIPDEMPSDGDDEEKASDEEKSDDGDDESDDDDLNRFSDVDEDDDVVGDMEATIDFDADTKAQQLQRDLNRSRQMQDADLGTQAQLKYKMKRKESKSAKRESLAELRVADKEALEAQRAGHRKQLHATMGDLLENEREHRSGKEKRKAHAKVKKEEAAKEREDKKRLRVANALGISASSLVAPSSQQQAPQEALDKRFAGKLVEDPRFHIDVARQDRKKSNEEVKKLASSVVKAKQQRSATPATSSKPSSSTTVDADVDYFLNRPQKKSRKEH</sequence>
<organism evidence="3 4">
    <name type="scientific">Bodo saltans</name>
    <name type="common">Flagellated protozoan</name>
    <dbReference type="NCBI Taxonomy" id="75058"/>
    <lineage>
        <taxon>Eukaryota</taxon>
        <taxon>Discoba</taxon>
        <taxon>Euglenozoa</taxon>
        <taxon>Kinetoplastea</taxon>
        <taxon>Metakinetoplastina</taxon>
        <taxon>Eubodonida</taxon>
        <taxon>Bodonidae</taxon>
        <taxon>Bodo</taxon>
    </lineage>
</organism>
<keyword evidence="4" id="KW-1185">Reference proteome</keyword>